<evidence type="ECO:0000256" key="1">
    <source>
        <dbReference type="ARBA" id="ARBA00023015"/>
    </source>
</evidence>
<gene>
    <name evidence="6" type="ORF">I4J89_37155</name>
</gene>
<proteinExistence type="predicted"/>
<dbReference type="Pfam" id="PF04542">
    <property type="entry name" value="Sigma70_r2"/>
    <property type="match status" value="1"/>
</dbReference>
<keyword evidence="1" id="KW-0805">Transcription regulation</keyword>
<dbReference type="SUPFAM" id="SSF88946">
    <property type="entry name" value="Sigma2 domain of RNA polymerase sigma factors"/>
    <property type="match status" value="1"/>
</dbReference>
<dbReference type="Proteomes" id="UP000598146">
    <property type="component" value="Unassembled WGS sequence"/>
</dbReference>
<dbReference type="GO" id="GO:0003677">
    <property type="term" value="F:DNA binding"/>
    <property type="evidence" value="ECO:0007669"/>
    <property type="project" value="UniProtKB-KW"/>
</dbReference>
<comment type="caution">
    <text evidence="6">The sequence shown here is derived from an EMBL/GenBank/DDBJ whole genome shotgun (WGS) entry which is preliminary data.</text>
</comment>
<dbReference type="PANTHER" id="PTHR43133:SF8">
    <property type="entry name" value="RNA POLYMERASE SIGMA FACTOR HI_1459-RELATED"/>
    <property type="match status" value="1"/>
</dbReference>
<sequence length="269" mass="29647">MGTGVADERSLVVAAEAGDRRALEDLARVSLPLVYTIARRALGGLPEVDDVVQDTMLRAVRELRSLRTPESFRPWLAAIATRQISSHLHRRQVDAERAVPLEEVADPPHADAESLVLACVELSQDRRQVVRASRWLDRGDRVVLSLWWLEAAGRLTRAELADTLATSAAHAGVRLQRMRNQLDLCRSLVAVLEASPRCARLTVALDGWSGRPSVLWRKRIMRHTRCCSVCARAAGGLSPLERLTAGLALFPVSPALPATVRRPSGYHSR</sequence>
<organism evidence="6 7">
    <name type="scientific">Actinoplanes aureus</name>
    <dbReference type="NCBI Taxonomy" id="2792083"/>
    <lineage>
        <taxon>Bacteria</taxon>
        <taxon>Bacillati</taxon>
        <taxon>Actinomycetota</taxon>
        <taxon>Actinomycetes</taxon>
        <taxon>Micromonosporales</taxon>
        <taxon>Micromonosporaceae</taxon>
        <taxon>Actinoplanes</taxon>
    </lineage>
</organism>
<keyword evidence="2" id="KW-0731">Sigma factor</keyword>
<feature type="domain" description="RNA polymerase sigma-70 region 2" evidence="5">
    <location>
        <begin position="30"/>
        <end position="92"/>
    </location>
</feature>
<dbReference type="InterPro" id="IPR014284">
    <property type="entry name" value="RNA_pol_sigma-70_dom"/>
</dbReference>
<dbReference type="AlphaFoldDB" id="A0A931G3K2"/>
<dbReference type="GO" id="GO:0016987">
    <property type="term" value="F:sigma factor activity"/>
    <property type="evidence" value="ECO:0007669"/>
    <property type="project" value="UniProtKB-KW"/>
</dbReference>
<dbReference type="Gene3D" id="1.10.1740.10">
    <property type="match status" value="1"/>
</dbReference>
<keyword evidence="3" id="KW-0238">DNA-binding</keyword>
<evidence type="ECO:0000313" key="6">
    <source>
        <dbReference type="EMBL" id="MBG0567091.1"/>
    </source>
</evidence>
<dbReference type="InterPro" id="IPR013325">
    <property type="entry name" value="RNA_pol_sigma_r2"/>
</dbReference>
<evidence type="ECO:0000256" key="4">
    <source>
        <dbReference type="ARBA" id="ARBA00023163"/>
    </source>
</evidence>
<accession>A0A931G3K2</accession>
<dbReference type="EMBL" id="JADQTO010000024">
    <property type="protein sequence ID" value="MBG0567091.1"/>
    <property type="molecule type" value="Genomic_DNA"/>
</dbReference>
<dbReference type="PANTHER" id="PTHR43133">
    <property type="entry name" value="RNA POLYMERASE ECF-TYPE SIGMA FACTO"/>
    <property type="match status" value="1"/>
</dbReference>
<evidence type="ECO:0000256" key="2">
    <source>
        <dbReference type="ARBA" id="ARBA00023082"/>
    </source>
</evidence>
<keyword evidence="7" id="KW-1185">Reference proteome</keyword>
<evidence type="ECO:0000313" key="7">
    <source>
        <dbReference type="Proteomes" id="UP000598146"/>
    </source>
</evidence>
<dbReference type="InterPro" id="IPR039425">
    <property type="entry name" value="RNA_pol_sigma-70-like"/>
</dbReference>
<name>A0A931G3K2_9ACTN</name>
<evidence type="ECO:0000256" key="3">
    <source>
        <dbReference type="ARBA" id="ARBA00023125"/>
    </source>
</evidence>
<dbReference type="NCBIfam" id="TIGR02937">
    <property type="entry name" value="sigma70-ECF"/>
    <property type="match status" value="1"/>
</dbReference>
<dbReference type="GO" id="GO:0006352">
    <property type="term" value="P:DNA-templated transcription initiation"/>
    <property type="evidence" value="ECO:0007669"/>
    <property type="project" value="InterPro"/>
</dbReference>
<dbReference type="RefSeq" id="WP_196418861.1">
    <property type="nucleotide sequence ID" value="NZ_JADQTO010000024.1"/>
</dbReference>
<protein>
    <submittedName>
        <fullName evidence="6">Sigma-70 family RNA polymerase sigma factor</fullName>
    </submittedName>
</protein>
<keyword evidence="4" id="KW-0804">Transcription</keyword>
<dbReference type="InterPro" id="IPR007627">
    <property type="entry name" value="RNA_pol_sigma70_r2"/>
</dbReference>
<evidence type="ECO:0000259" key="5">
    <source>
        <dbReference type="Pfam" id="PF04542"/>
    </source>
</evidence>
<reference evidence="6" key="1">
    <citation type="submission" date="2020-11" db="EMBL/GenBank/DDBJ databases">
        <title>Isolation and identification of active actinomycetes.</title>
        <authorList>
            <person name="Sun X."/>
        </authorList>
    </citation>
    <scope>NUCLEOTIDE SEQUENCE</scope>
    <source>
        <strain evidence="6">NEAU-A11</strain>
    </source>
</reference>